<dbReference type="EMBL" id="LN831776">
    <property type="protein sequence ID" value="CQR55777.1"/>
    <property type="molecule type" value="Genomic_DNA"/>
</dbReference>
<reference evidence="2" key="1">
    <citation type="submission" date="2015-03" db="EMBL/GenBank/DDBJ databases">
        <authorList>
            <person name="Wibberg D."/>
        </authorList>
    </citation>
    <scope>NUCLEOTIDE SEQUENCE [LARGE SCALE GENOMIC DNA]</scope>
</reference>
<gene>
    <name evidence="1" type="ORF">PRIO_3374</name>
</gene>
<evidence type="ECO:0000313" key="1">
    <source>
        <dbReference type="EMBL" id="CQR55777.1"/>
    </source>
</evidence>
<protein>
    <recommendedName>
        <fullName evidence="3">Group-specific protein</fullName>
    </recommendedName>
</protein>
<proteinExistence type="predicted"/>
<sequence>MDQLNNLIKSNWYGEKNSSCDIACLREALKQARTEKDNMLLIIDLLKLGDFAVKGILFKMMSTTKDENILNLCIRLFCSVASHKDLLKSENLLFLSDLSENNANTFAASALYTLSYDVVPYLLAMLEEWEDTEVEGTIRNTLDIFLNYSDEINEEATVDEIGNYYLDFIKQVDLNNYYYYSSPVFPGTLAKKIIEKSVTSINDGIPVRTNVIPTLLSVWSGVKCPVQYDTIVDNKILDEIYQYVTILSKMNWETGAKYFYGNRVF</sequence>
<evidence type="ECO:0008006" key="3">
    <source>
        <dbReference type="Google" id="ProtNLM"/>
    </source>
</evidence>
<dbReference type="KEGG" id="pri:PRIO_3374"/>
<accession>A0A0E4HA91</accession>
<dbReference type="InterPro" id="IPR029076">
    <property type="entry name" value="Imm47"/>
</dbReference>
<dbReference type="Proteomes" id="UP000033163">
    <property type="component" value="Chromosome I"/>
</dbReference>
<dbReference type="AlphaFoldDB" id="A0A0E4HA91"/>
<dbReference type="PATRIC" id="fig|1073571.4.peg.3599"/>
<evidence type="ECO:0000313" key="2">
    <source>
        <dbReference type="Proteomes" id="UP000033163"/>
    </source>
</evidence>
<name>A0A0E4HA91_9BACL</name>
<dbReference type="RefSeq" id="WP_046503579.1">
    <property type="nucleotide sequence ID" value="NZ_LN831776.1"/>
</dbReference>
<dbReference type="InterPro" id="IPR016024">
    <property type="entry name" value="ARM-type_fold"/>
</dbReference>
<organism evidence="1 2">
    <name type="scientific">Paenibacillus riograndensis SBR5</name>
    <dbReference type="NCBI Taxonomy" id="1073571"/>
    <lineage>
        <taxon>Bacteria</taxon>
        <taxon>Bacillati</taxon>
        <taxon>Bacillota</taxon>
        <taxon>Bacilli</taxon>
        <taxon>Bacillales</taxon>
        <taxon>Paenibacillaceae</taxon>
        <taxon>Paenibacillus</taxon>
        <taxon>Paenibacillus sonchi group</taxon>
    </lineage>
</organism>
<dbReference type="SUPFAM" id="SSF48371">
    <property type="entry name" value="ARM repeat"/>
    <property type="match status" value="1"/>
</dbReference>
<dbReference type="Pfam" id="PF15573">
    <property type="entry name" value="Imm47"/>
    <property type="match status" value="1"/>
</dbReference>
<dbReference type="HOGENOM" id="CLU_1179693_0_0_9"/>